<comment type="caution">
    <text evidence="1">The sequence shown here is derived from an EMBL/GenBank/DDBJ whole genome shotgun (WGS) entry which is preliminary data.</text>
</comment>
<organism evidence="1">
    <name type="scientific">marine sediment metagenome</name>
    <dbReference type="NCBI Taxonomy" id="412755"/>
    <lineage>
        <taxon>unclassified sequences</taxon>
        <taxon>metagenomes</taxon>
        <taxon>ecological metagenomes</taxon>
    </lineage>
</organism>
<accession>X0ZWK6</accession>
<name>X0ZWK6_9ZZZZ</name>
<evidence type="ECO:0008006" key="2">
    <source>
        <dbReference type="Google" id="ProtNLM"/>
    </source>
</evidence>
<gene>
    <name evidence="1" type="ORF">S01H4_00324</name>
</gene>
<evidence type="ECO:0000313" key="1">
    <source>
        <dbReference type="EMBL" id="GAG62292.1"/>
    </source>
</evidence>
<reference evidence="1" key="1">
    <citation type="journal article" date="2014" name="Front. Microbiol.">
        <title>High frequency of phylogenetically diverse reductive dehalogenase-homologous genes in deep subseafloor sedimentary metagenomes.</title>
        <authorList>
            <person name="Kawai M."/>
            <person name="Futagami T."/>
            <person name="Toyoda A."/>
            <person name="Takaki Y."/>
            <person name="Nishi S."/>
            <person name="Hori S."/>
            <person name="Arai W."/>
            <person name="Tsubouchi T."/>
            <person name="Morono Y."/>
            <person name="Uchiyama I."/>
            <person name="Ito T."/>
            <person name="Fujiyama A."/>
            <person name="Inagaki F."/>
            <person name="Takami H."/>
        </authorList>
    </citation>
    <scope>NUCLEOTIDE SEQUENCE</scope>
    <source>
        <strain evidence="1">Expedition CK06-06</strain>
    </source>
</reference>
<sequence length="284" mass="34606">MMNIIYFDTNVYNEILEKANSHLSEEIKKFCNDNNYEIAFSYVNWEEFCNISDKQKEKRISIFKLAYSICKHKFLLEPVSLLKKEFKYYKEEKEFTKEDIFDQENDLNYFFTKVLNGDLSLEESKQCLEERKNNRKEFKNSEKEIIRKFKKYVNNKKELHNNFHIFFPKKEILAKHWIELIANSKFKEEDFIQADLSKLPSHQIYYTFRSALCYIQTIEHTKINRGNIQDMRHSIYIPYCDIFVTNDKNLLRIIKLLKEKVNLINDNKCVSFEYFKENYICRNY</sequence>
<protein>
    <recommendedName>
        <fullName evidence="2">PIN domain-containing protein</fullName>
    </recommendedName>
</protein>
<dbReference type="EMBL" id="BART01000041">
    <property type="protein sequence ID" value="GAG62292.1"/>
    <property type="molecule type" value="Genomic_DNA"/>
</dbReference>
<proteinExistence type="predicted"/>
<dbReference type="AlphaFoldDB" id="X0ZWK6"/>